<evidence type="ECO:0000313" key="2">
    <source>
        <dbReference type="EMBL" id="OUS21428.1"/>
    </source>
</evidence>
<dbReference type="EMBL" id="MAAX01000018">
    <property type="protein sequence ID" value="OUS21428.1"/>
    <property type="molecule type" value="Genomic_DNA"/>
</dbReference>
<comment type="caution">
    <text evidence="2">The sequence shown here is derived from an EMBL/GenBank/DDBJ whole genome shotgun (WGS) entry which is preliminary data.</text>
</comment>
<dbReference type="InterPro" id="IPR008894">
    <property type="entry name" value="QdtA_cupin_dom"/>
</dbReference>
<dbReference type="SUPFAM" id="SSF51182">
    <property type="entry name" value="RmlC-like cupins"/>
    <property type="match status" value="1"/>
</dbReference>
<organism evidence="2 3">
    <name type="scientific">Nonlabens dokdonensis</name>
    <dbReference type="NCBI Taxonomy" id="328515"/>
    <lineage>
        <taxon>Bacteria</taxon>
        <taxon>Pseudomonadati</taxon>
        <taxon>Bacteroidota</taxon>
        <taxon>Flavobacteriia</taxon>
        <taxon>Flavobacteriales</taxon>
        <taxon>Flavobacteriaceae</taxon>
        <taxon>Nonlabens</taxon>
    </lineage>
</organism>
<name>A0A1Z8BFT9_9FLAO</name>
<dbReference type="Proteomes" id="UP000196102">
    <property type="component" value="Unassembled WGS sequence"/>
</dbReference>
<dbReference type="Pfam" id="PF05523">
    <property type="entry name" value="FdtA"/>
    <property type="match status" value="1"/>
</dbReference>
<reference evidence="3" key="1">
    <citation type="journal article" date="2017" name="Proc. Natl. Acad. Sci. U.S.A.">
        <title>Simulation of Deepwater Horizon oil plume reveals substrate specialization within a complex community of hydrocarbon-degraders.</title>
        <authorList>
            <person name="Hu P."/>
            <person name="Dubinsky E.A."/>
            <person name="Probst A.J."/>
            <person name="Wang J."/>
            <person name="Sieber C.M.K."/>
            <person name="Tom L.M."/>
            <person name="Gardinali P."/>
            <person name="Banfield J.F."/>
            <person name="Atlas R.M."/>
            <person name="Andersen G.L."/>
        </authorList>
    </citation>
    <scope>NUCLEOTIDE SEQUENCE [LARGE SCALE GENOMIC DNA]</scope>
</reference>
<dbReference type="Gene3D" id="2.60.120.10">
    <property type="entry name" value="Jelly Rolls"/>
    <property type="match status" value="1"/>
</dbReference>
<feature type="domain" description="Sugar 3,4-ketoisomerase QdtA cupin" evidence="1">
    <location>
        <begin position="12"/>
        <end position="128"/>
    </location>
</feature>
<dbReference type="RefSeq" id="WP_303685532.1">
    <property type="nucleotide sequence ID" value="NZ_CAJXYO010000011.1"/>
</dbReference>
<evidence type="ECO:0000259" key="1">
    <source>
        <dbReference type="Pfam" id="PF05523"/>
    </source>
</evidence>
<dbReference type="InterPro" id="IPR014710">
    <property type="entry name" value="RmlC-like_jellyroll"/>
</dbReference>
<protein>
    <recommendedName>
        <fullName evidence="1">Sugar 3,4-ketoisomerase QdtA cupin domain-containing protein</fullName>
    </recommendedName>
</protein>
<evidence type="ECO:0000313" key="3">
    <source>
        <dbReference type="Proteomes" id="UP000196102"/>
    </source>
</evidence>
<accession>A0A1Z8BFT9</accession>
<proteinExistence type="predicted"/>
<sequence>MYLKEPFIIKGNSHSDSRGVLKFNNDFDLTRVKRVYSISNSQINNVRGWQGHLIEKRWFMAVDGVFKINVAAIRDWPLINRDQNPSSFTLENNADVLYVPEGHVTRIEQVSIKGSLMVFADYFLKEIDDEYRLELDYFSKS</sequence>
<dbReference type="AlphaFoldDB" id="A0A1Z8BFT9"/>
<dbReference type="InterPro" id="IPR011051">
    <property type="entry name" value="RmlC_Cupin_sf"/>
</dbReference>
<gene>
    <name evidence="2" type="ORF">A9Q93_01095</name>
</gene>